<dbReference type="GO" id="GO:0005886">
    <property type="term" value="C:plasma membrane"/>
    <property type="evidence" value="ECO:0007669"/>
    <property type="project" value="UniProtKB-SubCell"/>
</dbReference>
<evidence type="ECO:0000256" key="5">
    <source>
        <dbReference type="SAM" id="MobiDB-lite"/>
    </source>
</evidence>
<evidence type="ECO:0000259" key="6">
    <source>
        <dbReference type="PROSITE" id="PS51756"/>
    </source>
</evidence>
<evidence type="ECO:0000256" key="4">
    <source>
        <dbReference type="ARBA" id="ARBA00034117"/>
    </source>
</evidence>
<dbReference type="Gene3D" id="3.40.570.10">
    <property type="entry name" value="Extracellular Endonuclease, subunit A"/>
    <property type="match status" value="1"/>
</dbReference>
<evidence type="ECO:0000256" key="2">
    <source>
        <dbReference type="ARBA" id="ARBA00022475"/>
    </source>
</evidence>
<protein>
    <submittedName>
        <fullName evidence="7">Putative ribonuclease YeeF</fullName>
        <ecNumber evidence="7">3.1.-.-</ecNumber>
    </submittedName>
</protein>
<dbReference type="GO" id="GO:0016787">
    <property type="term" value="F:hydrolase activity"/>
    <property type="evidence" value="ECO:0007669"/>
    <property type="project" value="UniProtKB-KW"/>
</dbReference>
<dbReference type="Proteomes" id="UP000277890">
    <property type="component" value="Unassembled WGS sequence"/>
</dbReference>
<comment type="similarity">
    <text evidence="4">In the N-terminal section; belongs to the LXG family.</text>
</comment>
<name>A0A3R9LE93_STRCR</name>
<dbReference type="Pfam" id="PF13930">
    <property type="entry name" value="Endonuclea_NS_2"/>
    <property type="match status" value="1"/>
</dbReference>
<proteinExistence type="inferred from homology"/>
<feature type="region of interest" description="Disordered" evidence="5">
    <location>
        <begin position="558"/>
        <end position="701"/>
    </location>
</feature>
<keyword evidence="3" id="KW-0472">Membrane</keyword>
<dbReference type="InterPro" id="IPR044929">
    <property type="entry name" value="DNA/RNA_non-sp_Endonuclease_sf"/>
</dbReference>
<gene>
    <name evidence="7" type="primary">yeeF</name>
    <name evidence="7" type="ORF">D8794_04060</name>
</gene>
<evidence type="ECO:0000256" key="3">
    <source>
        <dbReference type="ARBA" id="ARBA00023136"/>
    </source>
</evidence>
<keyword evidence="7" id="KW-0378">Hydrolase</keyword>
<comment type="subcellular location">
    <subcellularLocation>
        <location evidence="1">Cell membrane</location>
    </subcellularLocation>
</comment>
<dbReference type="InterPro" id="IPR051768">
    <property type="entry name" value="Bact_secretion_toxin"/>
</dbReference>
<dbReference type="RefSeq" id="WP_260471129.1">
    <property type="nucleotide sequence ID" value="NZ_RJPO01000015.1"/>
</dbReference>
<dbReference type="EC" id="3.1.-.-" evidence="7"/>
<feature type="domain" description="LXG" evidence="6">
    <location>
        <begin position="3"/>
        <end position="244"/>
    </location>
</feature>
<sequence>MSDGFYVDVEELYNVFEGLQSQSKKLISSLEAAKSSYNSVITSNSMYGNVGQAIAGEINSSHNMLLMQLKDLLYSLQSDFSKEVESFQSATGEKSSTAIISHSYLKSTSEYFDTLKGEIDQIRKTINSATDSVSDLVSVTSDAKNYEYFGGNLSNAKEVITTTIEKVSTWDGQGTALATETSLQYLQELLGQLQQTNELDYSDPIISQVVNNLSPMADKVKEIDDQIDESVQKAELEAQKAKELEDKEKERIEKDWRLHHPIQATLRDWRKGFSDSLDGMTEWMKDDPNWAYIKGFGDAAFGVLGDATFGAVEFGVDLAQYTHEGLTFGYNSLMGKETPQWMKDDLEGGKNALGEALLNTLGTAYGLVTMIPEVNDLINALDDSTRDGSLMGSILHDARHAKDLKQQPIRDKIKLVGQFSGYESGQAAGEIISEIVSFIGPTKLAKIAGKSKLVSRLSQVPKIEKGLSYIKQARTMLSDNYLSTLARESYGATKDFFRSRLGNLWDDLSYKKFSFAGLDDFRYGDDIGKHTARLYQSTGESAEFQRIRQKLYGEASEQSGRKVSREFSKEASEQLAKHSDDVAKSAKEAAEQAGKKARQEFSKEASEQLSKHSDDVAKGAKEAAEQAGKKVGKEFSKEASEQLAKHGDEVAKGAKEAAEQAGKKARQEFSKEASEQLTKHGDDVAKGLEENAENTSKTVKEVEYGEHFTKGVNGRKELLPNVQYVTESGYRYTTDEFGRISRVEVDELILKKGKRNAHSQRVAGREYRITEAELWEGLDDGGHLIGTRFNGSGDFDNVVAMNREINRPGGTWYNMEEEWASALKEVPPRKVTVDIQPVYSGKSLRPDSFEVIYQIGDERPRIKSILNQIGG</sequence>
<evidence type="ECO:0000313" key="7">
    <source>
        <dbReference type="EMBL" id="RSJ86636.1"/>
    </source>
</evidence>
<reference evidence="7 8" key="1">
    <citation type="submission" date="2018-11" db="EMBL/GenBank/DDBJ databases">
        <title>Species Designations Belie Phenotypic and Genotypic Heterogeneity in Oral Streptococci.</title>
        <authorList>
            <person name="Velsko I."/>
        </authorList>
    </citation>
    <scope>NUCLEOTIDE SEQUENCE [LARGE SCALE GENOMIC DNA]</scope>
    <source>
        <strain evidence="7 8">A54</strain>
    </source>
</reference>
<dbReference type="PANTHER" id="PTHR34976">
    <property type="entry name" value="RIBONUCLEASE YQCG-RELATED"/>
    <property type="match status" value="1"/>
</dbReference>
<accession>A0A3R9LE93</accession>
<dbReference type="PROSITE" id="PS51756">
    <property type="entry name" value="LXG"/>
    <property type="match status" value="1"/>
</dbReference>
<evidence type="ECO:0000313" key="8">
    <source>
        <dbReference type="Proteomes" id="UP000277890"/>
    </source>
</evidence>
<organism evidence="7 8">
    <name type="scientific">Streptococcus cristatus</name>
    <dbReference type="NCBI Taxonomy" id="45634"/>
    <lineage>
        <taxon>Bacteria</taxon>
        <taxon>Bacillati</taxon>
        <taxon>Bacillota</taxon>
        <taxon>Bacilli</taxon>
        <taxon>Lactobacillales</taxon>
        <taxon>Streptococcaceae</taxon>
        <taxon>Streptococcus</taxon>
    </lineage>
</organism>
<dbReference type="InterPro" id="IPR006829">
    <property type="entry name" value="LXG_dom"/>
</dbReference>
<comment type="caution">
    <text evidence="7">The sequence shown here is derived from an EMBL/GenBank/DDBJ whole genome shotgun (WGS) entry which is preliminary data.</text>
</comment>
<dbReference type="AlphaFoldDB" id="A0A3R9LE93"/>
<feature type="compositionally biased region" description="Basic and acidic residues" evidence="5">
    <location>
        <begin position="559"/>
        <end position="689"/>
    </location>
</feature>
<dbReference type="EMBL" id="RJPQ01000003">
    <property type="protein sequence ID" value="RSJ86636.1"/>
    <property type="molecule type" value="Genomic_DNA"/>
</dbReference>
<evidence type="ECO:0000256" key="1">
    <source>
        <dbReference type="ARBA" id="ARBA00004236"/>
    </source>
</evidence>
<dbReference type="InterPro" id="IPR044927">
    <property type="entry name" value="Endonuclea_NS_2"/>
</dbReference>
<dbReference type="PANTHER" id="PTHR34976:SF2">
    <property type="entry name" value="TYPE VII SECRETION SYSTEM PROTEIN ESSD"/>
    <property type="match status" value="1"/>
</dbReference>
<keyword evidence="2" id="KW-1003">Cell membrane</keyword>